<proteinExistence type="predicted"/>
<dbReference type="SUPFAM" id="SSF56784">
    <property type="entry name" value="HAD-like"/>
    <property type="match status" value="1"/>
</dbReference>
<gene>
    <name evidence="1" type="ORF">F8153_09640</name>
</gene>
<dbReference type="NCBIfam" id="TIGR01484">
    <property type="entry name" value="HAD-SF-IIB"/>
    <property type="match status" value="1"/>
</dbReference>
<dbReference type="Proteomes" id="UP000465601">
    <property type="component" value="Unassembled WGS sequence"/>
</dbReference>
<dbReference type="OrthoDB" id="9781413at2"/>
<dbReference type="GO" id="GO:0016791">
    <property type="term" value="F:phosphatase activity"/>
    <property type="evidence" value="ECO:0007669"/>
    <property type="project" value="TreeGrafter"/>
</dbReference>
<dbReference type="CDD" id="cd07516">
    <property type="entry name" value="HAD_Pase"/>
    <property type="match status" value="1"/>
</dbReference>
<dbReference type="EMBL" id="WBZB01000034">
    <property type="protein sequence ID" value="KAB3529260.1"/>
    <property type="molecule type" value="Genomic_DNA"/>
</dbReference>
<dbReference type="GO" id="GO:0005829">
    <property type="term" value="C:cytosol"/>
    <property type="evidence" value="ECO:0007669"/>
    <property type="project" value="TreeGrafter"/>
</dbReference>
<dbReference type="InterPro" id="IPR006379">
    <property type="entry name" value="HAD-SF_hydro_IIB"/>
</dbReference>
<dbReference type="InterPro" id="IPR000150">
    <property type="entry name" value="Cof"/>
</dbReference>
<dbReference type="PANTHER" id="PTHR10000:SF8">
    <property type="entry name" value="HAD SUPERFAMILY HYDROLASE-LIKE, TYPE 3"/>
    <property type="match status" value="1"/>
</dbReference>
<keyword evidence="2" id="KW-1185">Reference proteome</keyword>
<dbReference type="InterPro" id="IPR023214">
    <property type="entry name" value="HAD_sf"/>
</dbReference>
<dbReference type="SFLD" id="SFLDG01140">
    <property type="entry name" value="C2.B:_Phosphomannomutase_and_P"/>
    <property type="match status" value="1"/>
</dbReference>
<organism evidence="1 2">
    <name type="scientific">Alkaliphilus serpentinus</name>
    <dbReference type="NCBI Taxonomy" id="1482731"/>
    <lineage>
        <taxon>Bacteria</taxon>
        <taxon>Bacillati</taxon>
        <taxon>Bacillota</taxon>
        <taxon>Clostridia</taxon>
        <taxon>Peptostreptococcales</taxon>
        <taxon>Natronincolaceae</taxon>
        <taxon>Alkaliphilus</taxon>
    </lineage>
</organism>
<dbReference type="NCBIfam" id="TIGR00099">
    <property type="entry name" value="Cof-subfamily"/>
    <property type="match status" value="1"/>
</dbReference>
<dbReference type="SFLD" id="SFLDG01144">
    <property type="entry name" value="C2.B.4:_PGP_Like"/>
    <property type="match status" value="1"/>
</dbReference>
<dbReference type="InterPro" id="IPR036412">
    <property type="entry name" value="HAD-like_sf"/>
</dbReference>
<reference evidence="1 2" key="1">
    <citation type="submission" date="2019-10" db="EMBL/GenBank/DDBJ databases">
        <title>Alkaliphilus serpentinus sp. nov. and Alkaliphilus pronyensis sp. nov., two novel anaerobic alkaliphilic species isolated from the serpentinized-hosted hydrothermal field of the Prony Bay (New Caledonia).</title>
        <authorList>
            <person name="Postec A."/>
        </authorList>
    </citation>
    <scope>NUCLEOTIDE SEQUENCE [LARGE SCALE GENOMIC DNA]</scope>
    <source>
        <strain evidence="1 2">LacT</strain>
    </source>
</reference>
<comment type="caution">
    <text evidence="1">The sequence shown here is derived from an EMBL/GenBank/DDBJ whole genome shotgun (WGS) entry which is preliminary data.</text>
</comment>
<dbReference type="SFLD" id="SFLDS00003">
    <property type="entry name" value="Haloacid_Dehalogenase"/>
    <property type="match status" value="1"/>
</dbReference>
<name>A0A833M994_9FIRM</name>
<accession>A0A833M994</accession>
<dbReference type="GO" id="GO:0000287">
    <property type="term" value="F:magnesium ion binding"/>
    <property type="evidence" value="ECO:0007669"/>
    <property type="project" value="TreeGrafter"/>
</dbReference>
<dbReference type="PRINTS" id="PR00119">
    <property type="entry name" value="CATATPASE"/>
</dbReference>
<evidence type="ECO:0000313" key="1">
    <source>
        <dbReference type="EMBL" id="KAB3529260.1"/>
    </source>
</evidence>
<protein>
    <submittedName>
        <fullName evidence="1">HAD family phosphatase</fullName>
    </submittedName>
</protein>
<dbReference type="Pfam" id="PF08282">
    <property type="entry name" value="Hydrolase_3"/>
    <property type="match status" value="1"/>
</dbReference>
<dbReference type="Gene3D" id="3.30.1240.10">
    <property type="match status" value="1"/>
</dbReference>
<dbReference type="PROSITE" id="PS01229">
    <property type="entry name" value="COF_2"/>
    <property type="match status" value="1"/>
</dbReference>
<dbReference type="AlphaFoldDB" id="A0A833M994"/>
<dbReference type="RefSeq" id="WP_151866149.1">
    <property type="nucleotide sequence ID" value="NZ_WBZB01000034.1"/>
</dbReference>
<sequence>MEYKILATDMDGTLLKNDKSLSSKNIQALRRAHQMGMEIVISTGRPYATLKPYLKIIGIDCWLITNNGSVIRNKKDEIVDVIYIDHSTLLTVIKLLENEGIYFHGTDPHYTFIRSYRERLRVFRGYLKYKNLNPMAEGLQLLWSVLLNGTHKRIDFKNYINKLGKISSLFIHSNDIQRLEDLKNQLKVIAEVEITSSGRENIEVLNRLATKGNGLRKVCEILKIPASDVVAVGDNINDISMIQYAGLGVAMGNAEEIVKEIADCVTTTNEEDGISHLIDKLLSTNGVHENKKIRV</sequence>
<dbReference type="PANTHER" id="PTHR10000">
    <property type="entry name" value="PHOSPHOSERINE PHOSPHATASE"/>
    <property type="match status" value="1"/>
</dbReference>
<dbReference type="Gene3D" id="3.40.50.1000">
    <property type="entry name" value="HAD superfamily/HAD-like"/>
    <property type="match status" value="1"/>
</dbReference>
<evidence type="ECO:0000313" key="2">
    <source>
        <dbReference type="Proteomes" id="UP000465601"/>
    </source>
</evidence>